<keyword evidence="6" id="KW-0067">ATP-binding</keyword>
<evidence type="ECO:0000256" key="6">
    <source>
        <dbReference type="ARBA" id="ARBA00022840"/>
    </source>
</evidence>
<keyword evidence="3" id="KW-0004">4Fe-4S</keyword>
<keyword evidence="16" id="KW-1185">Reference proteome</keyword>
<dbReference type="GO" id="GO:0032981">
    <property type="term" value="P:mitochondrial respiratory chain complex I assembly"/>
    <property type="evidence" value="ECO:0007669"/>
    <property type="project" value="UniProtKB-ARBA"/>
</dbReference>
<comment type="similarity">
    <text evidence="11">Belongs to the Mrp/NBP35 ATP-binding proteins family.</text>
</comment>
<dbReference type="SUPFAM" id="SSF52540">
    <property type="entry name" value="P-loop containing nucleoside triphosphate hydrolases"/>
    <property type="match status" value="1"/>
</dbReference>
<evidence type="ECO:0000256" key="2">
    <source>
        <dbReference type="ARBA" id="ARBA00004173"/>
    </source>
</evidence>
<keyword evidence="10" id="KW-0496">Mitochondrion</keyword>
<comment type="subcellular location">
    <subcellularLocation>
        <location evidence="2">Mitochondrion</location>
    </subcellularLocation>
</comment>
<comment type="cofactor">
    <cofactor evidence="1">
        <name>[4Fe-4S] cluster</name>
        <dbReference type="ChEBI" id="CHEBI:49883"/>
    </cofactor>
</comment>
<dbReference type="AlphaFoldDB" id="A0ABD0M7Y4"/>
<protein>
    <recommendedName>
        <fullName evidence="13">Iron-sulfur cluster transfer protein NUBPL</fullName>
    </recommendedName>
    <alternativeName>
        <fullName evidence="14">Nucleotide-binding protein-like</fullName>
    </alternativeName>
</protein>
<evidence type="ECO:0000256" key="8">
    <source>
        <dbReference type="ARBA" id="ARBA00023004"/>
    </source>
</evidence>
<dbReference type="EMBL" id="JACVVK020000004">
    <property type="protein sequence ID" value="KAK7507333.1"/>
    <property type="molecule type" value="Genomic_DNA"/>
</dbReference>
<dbReference type="InterPro" id="IPR019591">
    <property type="entry name" value="Mrp/NBP35_ATP-bd"/>
</dbReference>
<dbReference type="PANTHER" id="PTHR42961:SF2">
    <property type="entry name" value="IRON-SULFUR PROTEIN NUBPL"/>
    <property type="match status" value="1"/>
</dbReference>
<evidence type="ECO:0000313" key="15">
    <source>
        <dbReference type="EMBL" id="KAK7507333.1"/>
    </source>
</evidence>
<dbReference type="InterPro" id="IPR033756">
    <property type="entry name" value="YlxH/NBP35"/>
</dbReference>
<evidence type="ECO:0000256" key="11">
    <source>
        <dbReference type="ARBA" id="ARBA00024036"/>
    </source>
</evidence>
<comment type="caution">
    <text evidence="15">The sequence shown here is derived from an EMBL/GenBank/DDBJ whole genome shotgun (WGS) entry which is preliminary data.</text>
</comment>
<gene>
    <name evidence="15" type="ORF">BaRGS_00001268</name>
</gene>
<proteinExistence type="inferred from homology"/>
<keyword evidence="5" id="KW-0547">Nucleotide-binding</keyword>
<dbReference type="InterPro" id="IPR044304">
    <property type="entry name" value="NUBPL-like"/>
</dbReference>
<sequence>MMARGLPKQRPIEGVQNVLCVASGKGGVGKSTTAVNLALAIAAEKPKYKVGILDADVYGPSIPKLMNLSGEPALTADDKMEPLINYGIKCMSMGFLVDEKSAIVWRGLMVMSAIERLLRQVAWAPLDWLIVDMPPGTGDVQLSIAQNIPLTGAVLVTTPQDIALADVRRGAAMFQKVQVPVLGVIENMSVFVCPNCGHTEHIFGQMGAKKLSQEIGEIPLDRRVCELSDAGQPIVVSDPLSSQASSCET</sequence>
<keyword evidence="9" id="KW-0411">Iron-sulfur</keyword>
<evidence type="ECO:0000256" key="9">
    <source>
        <dbReference type="ARBA" id="ARBA00023014"/>
    </source>
</evidence>
<accession>A0ABD0M7Y4</accession>
<comment type="function">
    <text evidence="12">Iron-sulfur cluster transfer protein involved in the assembly of the mitochondrial membrane respiratory chain NADH dehydrogenase (Complex I). May deliver one or more Fe-S clusters to complex I subunits.</text>
</comment>
<evidence type="ECO:0000256" key="14">
    <source>
        <dbReference type="ARBA" id="ARBA00081370"/>
    </source>
</evidence>
<evidence type="ECO:0000256" key="5">
    <source>
        <dbReference type="ARBA" id="ARBA00022741"/>
    </source>
</evidence>
<evidence type="ECO:0000256" key="10">
    <source>
        <dbReference type="ARBA" id="ARBA00023128"/>
    </source>
</evidence>
<evidence type="ECO:0000256" key="7">
    <source>
        <dbReference type="ARBA" id="ARBA00022946"/>
    </source>
</evidence>
<name>A0ABD0M7Y4_9CAEN</name>
<evidence type="ECO:0000256" key="1">
    <source>
        <dbReference type="ARBA" id="ARBA00001966"/>
    </source>
</evidence>
<evidence type="ECO:0000313" key="16">
    <source>
        <dbReference type="Proteomes" id="UP001519460"/>
    </source>
</evidence>
<dbReference type="InterPro" id="IPR027417">
    <property type="entry name" value="P-loop_NTPase"/>
</dbReference>
<dbReference type="FunFam" id="3.40.50.300:FF:000709">
    <property type="entry name" value="Iron-sulfur protein NUBPL isoform X1"/>
    <property type="match status" value="1"/>
</dbReference>
<evidence type="ECO:0000256" key="3">
    <source>
        <dbReference type="ARBA" id="ARBA00022485"/>
    </source>
</evidence>
<dbReference type="GO" id="GO:0005759">
    <property type="term" value="C:mitochondrial matrix"/>
    <property type="evidence" value="ECO:0007669"/>
    <property type="project" value="UniProtKB-ARBA"/>
</dbReference>
<dbReference type="Proteomes" id="UP001519460">
    <property type="component" value="Unassembled WGS sequence"/>
</dbReference>
<evidence type="ECO:0000256" key="13">
    <source>
        <dbReference type="ARBA" id="ARBA00069083"/>
    </source>
</evidence>
<keyword evidence="8" id="KW-0408">Iron</keyword>
<evidence type="ECO:0000256" key="4">
    <source>
        <dbReference type="ARBA" id="ARBA00022723"/>
    </source>
</evidence>
<dbReference type="GO" id="GO:0005524">
    <property type="term" value="F:ATP binding"/>
    <property type="evidence" value="ECO:0007669"/>
    <property type="project" value="UniProtKB-KW"/>
</dbReference>
<keyword evidence="4" id="KW-0479">Metal-binding</keyword>
<dbReference type="PANTHER" id="PTHR42961">
    <property type="entry name" value="IRON-SULFUR PROTEIN NUBPL"/>
    <property type="match status" value="1"/>
</dbReference>
<evidence type="ECO:0000256" key="12">
    <source>
        <dbReference type="ARBA" id="ARBA00056637"/>
    </source>
</evidence>
<dbReference type="GO" id="GO:0051539">
    <property type="term" value="F:4 iron, 4 sulfur cluster binding"/>
    <property type="evidence" value="ECO:0007669"/>
    <property type="project" value="UniProtKB-KW"/>
</dbReference>
<reference evidence="15 16" key="1">
    <citation type="journal article" date="2023" name="Sci. Data">
        <title>Genome assembly of the Korean intertidal mud-creeper Batillaria attramentaria.</title>
        <authorList>
            <person name="Patra A.K."/>
            <person name="Ho P.T."/>
            <person name="Jun S."/>
            <person name="Lee S.J."/>
            <person name="Kim Y."/>
            <person name="Won Y.J."/>
        </authorList>
    </citation>
    <scope>NUCLEOTIDE SEQUENCE [LARGE SCALE GENOMIC DNA]</scope>
    <source>
        <strain evidence="15">Wonlab-2016</strain>
    </source>
</reference>
<organism evidence="15 16">
    <name type="scientific">Batillaria attramentaria</name>
    <dbReference type="NCBI Taxonomy" id="370345"/>
    <lineage>
        <taxon>Eukaryota</taxon>
        <taxon>Metazoa</taxon>
        <taxon>Spiralia</taxon>
        <taxon>Lophotrochozoa</taxon>
        <taxon>Mollusca</taxon>
        <taxon>Gastropoda</taxon>
        <taxon>Caenogastropoda</taxon>
        <taxon>Sorbeoconcha</taxon>
        <taxon>Cerithioidea</taxon>
        <taxon>Batillariidae</taxon>
        <taxon>Batillaria</taxon>
    </lineage>
</organism>
<keyword evidence="7" id="KW-0809">Transit peptide</keyword>
<dbReference type="CDD" id="cd02037">
    <property type="entry name" value="Mrp_NBP35"/>
    <property type="match status" value="1"/>
</dbReference>
<dbReference type="HAMAP" id="MF_02040">
    <property type="entry name" value="Mrp_NBP35"/>
    <property type="match status" value="1"/>
</dbReference>
<dbReference type="GO" id="GO:0046872">
    <property type="term" value="F:metal ion binding"/>
    <property type="evidence" value="ECO:0007669"/>
    <property type="project" value="UniProtKB-KW"/>
</dbReference>
<dbReference type="Pfam" id="PF10609">
    <property type="entry name" value="ParA"/>
    <property type="match status" value="1"/>
</dbReference>
<dbReference type="Gene3D" id="3.40.50.300">
    <property type="entry name" value="P-loop containing nucleotide triphosphate hydrolases"/>
    <property type="match status" value="1"/>
</dbReference>